<comment type="similarity">
    <text evidence="2">Belongs to the pinin family.</text>
</comment>
<dbReference type="GO" id="GO:0071013">
    <property type="term" value="C:catalytic step 2 spliceosome"/>
    <property type="evidence" value="ECO:0007669"/>
    <property type="project" value="TreeGrafter"/>
</dbReference>
<dbReference type="GeneID" id="19298751"/>
<dbReference type="GO" id="GO:0006397">
    <property type="term" value="P:mRNA processing"/>
    <property type="evidence" value="ECO:0007669"/>
    <property type="project" value="UniProtKB-KW"/>
</dbReference>
<keyword evidence="4" id="KW-0805">Transcription regulation</keyword>
<name>S7Q7J3_GLOTA</name>
<keyword evidence="11" id="KW-1185">Reference proteome</keyword>
<keyword evidence="7" id="KW-0539">Nucleus</keyword>
<dbReference type="RefSeq" id="XP_007866590.1">
    <property type="nucleotide sequence ID" value="XM_007868399.1"/>
</dbReference>
<feature type="domain" description="Pinin/SDK/MemA protein" evidence="9">
    <location>
        <begin position="21"/>
        <end position="118"/>
    </location>
</feature>
<evidence type="ECO:0000256" key="6">
    <source>
        <dbReference type="ARBA" id="ARBA00023187"/>
    </source>
</evidence>
<protein>
    <recommendedName>
        <fullName evidence="9">Pinin/SDK/MemA protein domain-containing protein</fullName>
    </recommendedName>
</protein>
<feature type="region of interest" description="Disordered" evidence="8">
    <location>
        <begin position="192"/>
        <end position="302"/>
    </location>
</feature>
<evidence type="ECO:0000313" key="10">
    <source>
        <dbReference type="EMBL" id="EPQ55482.1"/>
    </source>
</evidence>
<dbReference type="Pfam" id="PF04696">
    <property type="entry name" value="Pinin_SDK_memA"/>
    <property type="match status" value="1"/>
</dbReference>
<evidence type="ECO:0000256" key="5">
    <source>
        <dbReference type="ARBA" id="ARBA00023163"/>
    </source>
</evidence>
<dbReference type="HOGENOM" id="CLU_068517_0_0_1"/>
<dbReference type="Proteomes" id="UP000030669">
    <property type="component" value="Unassembled WGS sequence"/>
</dbReference>
<sequence length="302" mass="33902">MAAGNRKRPRLDLGAVAGGQHKRGRNMFGILVGTLNKAKIEEKEKSASEAAKKRQLLEQRLQAKLRKETDSVRRAEEAKKDKVNANRKEEELQLKDSIHKLRRTRYPLLANFLCTTDQIPMDGSEPPPMNPLSNPPRSHPPPIYYLPAVLTPAQEAFLNRRKAEVKEAAEKEWEAFREERQKGIEEINELRRRVAEEEARQKAQKETENDVEMNTDETPKEAAAANGDSQPAPAEPSPEKPAENGSAAQEDAGMDVDDSASPEKVDAAKDDKQPAEQEKEKEPERKEEPAPMQADDVDAVEY</sequence>
<accession>S7Q7J3</accession>
<evidence type="ECO:0000256" key="2">
    <source>
        <dbReference type="ARBA" id="ARBA00010386"/>
    </source>
</evidence>
<feature type="compositionally biased region" description="Basic and acidic residues" evidence="8">
    <location>
        <begin position="192"/>
        <end position="208"/>
    </location>
</feature>
<organism evidence="10 11">
    <name type="scientific">Gloeophyllum trabeum (strain ATCC 11539 / FP-39264 / Madison 617)</name>
    <name type="common">Brown rot fungus</name>
    <dbReference type="NCBI Taxonomy" id="670483"/>
    <lineage>
        <taxon>Eukaryota</taxon>
        <taxon>Fungi</taxon>
        <taxon>Dikarya</taxon>
        <taxon>Basidiomycota</taxon>
        <taxon>Agaricomycotina</taxon>
        <taxon>Agaricomycetes</taxon>
        <taxon>Gloeophyllales</taxon>
        <taxon>Gloeophyllaceae</taxon>
        <taxon>Gloeophyllum</taxon>
    </lineage>
</organism>
<keyword evidence="5" id="KW-0804">Transcription</keyword>
<evidence type="ECO:0000256" key="8">
    <source>
        <dbReference type="SAM" id="MobiDB-lite"/>
    </source>
</evidence>
<evidence type="ECO:0000256" key="7">
    <source>
        <dbReference type="ARBA" id="ARBA00023242"/>
    </source>
</evidence>
<evidence type="ECO:0000256" key="3">
    <source>
        <dbReference type="ARBA" id="ARBA00022664"/>
    </source>
</evidence>
<dbReference type="OMA" id="IYYLPYR"/>
<comment type="subcellular location">
    <subcellularLocation>
        <location evidence="1">Nucleus</location>
    </subcellularLocation>
</comment>
<evidence type="ECO:0000313" key="11">
    <source>
        <dbReference type="Proteomes" id="UP000030669"/>
    </source>
</evidence>
<dbReference type="GO" id="GO:0008380">
    <property type="term" value="P:RNA splicing"/>
    <property type="evidence" value="ECO:0007669"/>
    <property type="project" value="UniProtKB-KW"/>
</dbReference>
<dbReference type="KEGG" id="gtr:GLOTRDRAFT_106055"/>
<dbReference type="AlphaFoldDB" id="S7Q7J3"/>
<evidence type="ECO:0000259" key="9">
    <source>
        <dbReference type="Pfam" id="PF04696"/>
    </source>
</evidence>
<dbReference type="InterPro" id="IPR039853">
    <property type="entry name" value="Pinin"/>
</dbReference>
<dbReference type="PANTHER" id="PTHR12707:SF0">
    <property type="entry name" value="PININ"/>
    <property type="match status" value="1"/>
</dbReference>
<keyword evidence="6" id="KW-0508">mRNA splicing</keyword>
<dbReference type="InterPro" id="IPR006786">
    <property type="entry name" value="Pinin_SDK_MemA"/>
</dbReference>
<dbReference type="STRING" id="670483.S7Q7J3"/>
<dbReference type="EMBL" id="KB469302">
    <property type="protein sequence ID" value="EPQ55482.1"/>
    <property type="molecule type" value="Genomic_DNA"/>
</dbReference>
<dbReference type="PANTHER" id="PTHR12707">
    <property type="entry name" value="PINN"/>
    <property type="match status" value="1"/>
</dbReference>
<gene>
    <name evidence="10" type="ORF">GLOTRDRAFT_106055</name>
</gene>
<dbReference type="OrthoDB" id="330772at2759"/>
<feature type="region of interest" description="Disordered" evidence="8">
    <location>
        <begin position="65"/>
        <end position="84"/>
    </location>
</feature>
<evidence type="ECO:0000256" key="4">
    <source>
        <dbReference type="ARBA" id="ARBA00023015"/>
    </source>
</evidence>
<keyword evidence="3" id="KW-0507">mRNA processing</keyword>
<feature type="compositionally biased region" description="Basic and acidic residues" evidence="8">
    <location>
        <begin position="261"/>
        <end position="289"/>
    </location>
</feature>
<evidence type="ECO:0000256" key="1">
    <source>
        <dbReference type="ARBA" id="ARBA00004123"/>
    </source>
</evidence>
<proteinExistence type="inferred from homology"/>
<dbReference type="eggNOG" id="ENOG502S8HT">
    <property type="taxonomic scope" value="Eukaryota"/>
</dbReference>
<reference evidence="10 11" key="1">
    <citation type="journal article" date="2012" name="Science">
        <title>The Paleozoic origin of enzymatic lignin decomposition reconstructed from 31 fungal genomes.</title>
        <authorList>
            <person name="Floudas D."/>
            <person name="Binder M."/>
            <person name="Riley R."/>
            <person name="Barry K."/>
            <person name="Blanchette R.A."/>
            <person name="Henrissat B."/>
            <person name="Martinez A.T."/>
            <person name="Otillar R."/>
            <person name="Spatafora J.W."/>
            <person name="Yadav J.S."/>
            <person name="Aerts A."/>
            <person name="Benoit I."/>
            <person name="Boyd A."/>
            <person name="Carlson A."/>
            <person name="Copeland A."/>
            <person name="Coutinho P.M."/>
            <person name="de Vries R.P."/>
            <person name="Ferreira P."/>
            <person name="Findley K."/>
            <person name="Foster B."/>
            <person name="Gaskell J."/>
            <person name="Glotzer D."/>
            <person name="Gorecki P."/>
            <person name="Heitman J."/>
            <person name="Hesse C."/>
            <person name="Hori C."/>
            <person name="Igarashi K."/>
            <person name="Jurgens J.A."/>
            <person name="Kallen N."/>
            <person name="Kersten P."/>
            <person name="Kohler A."/>
            <person name="Kuees U."/>
            <person name="Kumar T.K.A."/>
            <person name="Kuo A."/>
            <person name="LaButti K."/>
            <person name="Larrondo L.F."/>
            <person name="Lindquist E."/>
            <person name="Ling A."/>
            <person name="Lombard V."/>
            <person name="Lucas S."/>
            <person name="Lundell T."/>
            <person name="Martin R."/>
            <person name="McLaughlin D.J."/>
            <person name="Morgenstern I."/>
            <person name="Morin E."/>
            <person name="Murat C."/>
            <person name="Nagy L.G."/>
            <person name="Nolan M."/>
            <person name="Ohm R.A."/>
            <person name="Patyshakuliyeva A."/>
            <person name="Rokas A."/>
            <person name="Ruiz-Duenas F.J."/>
            <person name="Sabat G."/>
            <person name="Salamov A."/>
            <person name="Samejima M."/>
            <person name="Schmutz J."/>
            <person name="Slot J.C."/>
            <person name="St John F."/>
            <person name="Stenlid J."/>
            <person name="Sun H."/>
            <person name="Sun S."/>
            <person name="Syed K."/>
            <person name="Tsang A."/>
            <person name="Wiebenga A."/>
            <person name="Young D."/>
            <person name="Pisabarro A."/>
            <person name="Eastwood D.C."/>
            <person name="Martin F."/>
            <person name="Cullen D."/>
            <person name="Grigoriev I.V."/>
            <person name="Hibbett D.S."/>
        </authorList>
    </citation>
    <scope>NUCLEOTIDE SEQUENCE [LARGE SCALE GENOMIC DNA]</scope>
    <source>
        <strain evidence="10 11">ATCC 11539</strain>
    </source>
</reference>